<dbReference type="PROSITE" id="PS01360">
    <property type="entry name" value="ZF_MYND_1"/>
    <property type="match status" value="1"/>
</dbReference>
<dbReference type="Proteomes" id="UP000664132">
    <property type="component" value="Unassembled WGS sequence"/>
</dbReference>
<organism evidence="6 7">
    <name type="scientific">Cadophora malorum</name>
    <dbReference type="NCBI Taxonomy" id="108018"/>
    <lineage>
        <taxon>Eukaryota</taxon>
        <taxon>Fungi</taxon>
        <taxon>Dikarya</taxon>
        <taxon>Ascomycota</taxon>
        <taxon>Pezizomycotina</taxon>
        <taxon>Leotiomycetes</taxon>
        <taxon>Helotiales</taxon>
        <taxon>Ploettnerulaceae</taxon>
        <taxon>Cadophora</taxon>
    </lineage>
</organism>
<reference evidence="6" key="1">
    <citation type="submission" date="2021-02" db="EMBL/GenBank/DDBJ databases">
        <title>Genome sequence Cadophora malorum strain M34.</title>
        <authorList>
            <person name="Stefanovic E."/>
            <person name="Vu D."/>
            <person name="Scully C."/>
            <person name="Dijksterhuis J."/>
            <person name="Roader J."/>
            <person name="Houbraken J."/>
        </authorList>
    </citation>
    <scope>NUCLEOTIDE SEQUENCE</scope>
    <source>
        <strain evidence="6">M34</strain>
    </source>
</reference>
<keyword evidence="1" id="KW-0479">Metal-binding</keyword>
<protein>
    <recommendedName>
        <fullName evidence="5">SET domain-containing protein</fullName>
    </recommendedName>
</protein>
<dbReference type="GO" id="GO:0008270">
    <property type="term" value="F:zinc ion binding"/>
    <property type="evidence" value="ECO:0007669"/>
    <property type="project" value="UniProtKB-KW"/>
</dbReference>
<dbReference type="EMBL" id="JAFJYH010000214">
    <property type="protein sequence ID" value="KAG4415659.1"/>
    <property type="molecule type" value="Genomic_DNA"/>
</dbReference>
<dbReference type="InterPro" id="IPR050869">
    <property type="entry name" value="H3K4_H4K5_MeTrfase"/>
</dbReference>
<gene>
    <name evidence="6" type="ORF">IFR04_011218</name>
</gene>
<evidence type="ECO:0000313" key="6">
    <source>
        <dbReference type="EMBL" id="KAG4415659.1"/>
    </source>
</evidence>
<feature type="domain" description="SET" evidence="5">
    <location>
        <begin position="365"/>
        <end position="670"/>
    </location>
</feature>
<dbReference type="Pfam" id="PF00856">
    <property type="entry name" value="SET"/>
    <property type="match status" value="1"/>
</dbReference>
<feature type="region of interest" description="Disordered" evidence="4">
    <location>
        <begin position="717"/>
        <end position="737"/>
    </location>
</feature>
<comment type="caution">
    <text evidence="6">The sequence shown here is derived from an EMBL/GenBank/DDBJ whole genome shotgun (WGS) entry which is preliminary data.</text>
</comment>
<accession>A0A8H7T945</accession>
<dbReference type="Gene3D" id="2.170.270.10">
    <property type="entry name" value="SET domain"/>
    <property type="match status" value="1"/>
</dbReference>
<dbReference type="PANTHER" id="PTHR12197:SF251">
    <property type="entry name" value="EG:BACR7C10.4 PROTEIN"/>
    <property type="match status" value="1"/>
</dbReference>
<evidence type="ECO:0000256" key="2">
    <source>
        <dbReference type="ARBA" id="ARBA00022771"/>
    </source>
</evidence>
<evidence type="ECO:0000313" key="7">
    <source>
        <dbReference type="Proteomes" id="UP000664132"/>
    </source>
</evidence>
<dbReference type="GO" id="GO:0005634">
    <property type="term" value="C:nucleus"/>
    <property type="evidence" value="ECO:0007669"/>
    <property type="project" value="TreeGrafter"/>
</dbReference>
<dbReference type="SUPFAM" id="SSF82199">
    <property type="entry name" value="SET domain"/>
    <property type="match status" value="2"/>
</dbReference>
<proteinExistence type="predicted"/>
<keyword evidence="3" id="KW-0862">Zinc</keyword>
<evidence type="ECO:0000256" key="3">
    <source>
        <dbReference type="ARBA" id="ARBA00022833"/>
    </source>
</evidence>
<dbReference type="InterPro" id="IPR001214">
    <property type="entry name" value="SET_dom"/>
</dbReference>
<dbReference type="InterPro" id="IPR046341">
    <property type="entry name" value="SET_dom_sf"/>
</dbReference>
<keyword evidence="7" id="KW-1185">Reference proteome</keyword>
<feature type="compositionally biased region" description="Polar residues" evidence="4">
    <location>
        <begin position="717"/>
        <end position="730"/>
    </location>
</feature>
<evidence type="ECO:0000256" key="1">
    <source>
        <dbReference type="ARBA" id="ARBA00022723"/>
    </source>
</evidence>
<dbReference type="PANTHER" id="PTHR12197">
    <property type="entry name" value="HISTONE-LYSINE N-METHYLTRANSFERASE SMYD"/>
    <property type="match status" value="1"/>
</dbReference>
<evidence type="ECO:0000256" key="4">
    <source>
        <dbReference type="SAM" id="MobiDB-lite"/>
    </source>
</evidence>
<name>A0A8H7T945_9HELO</name>
<evidence type="ECO:0000259" key="5">
    <source>
        <dbReference type="PROSITE" id="PS50280"/>
    </source>
</evidence>
<dbReference type="AlphaFoldDB" id="A0A8H7T945"/>
<dbReference type="OrthoDB" id="438641at2759"/>
<dbReference type="PROSITE" id="PS50280">
    <property type="entry name" value="SET"/>
    <property type="match status" value="1"/>
</dbReference>
<keyword evidence="2" id="KW-0863">Zinc-finger</keyword>
<dbReference type="InterPro" id="IPR002893">
    <property type="entry name" value="Znf_MYND"/>
</dbReference>
<sequence>MAQRAPQTPVHLTFGTEFAENTPVDPEAISPTIFINHSKPSSKHLTKKQKLQAAVAGLYDDEDLIDLQSPAQVSTWTAGHIAHTVNKIAMDDVSDQGNLEVKVDNVGPEMEMATEGVSNESVARGCVIRTEWLGTSPFYLGPLLDLQKTGGLDAVIAYREAVARDAVCFPHDPVPILSLSGIYGQLGFSDIAVGYAHRAFLIVEAAMSINKSILLKDTQSVTGAPASTVLNTLAKDMISIKLHGLGPCSMGDELQHLHRQSYQMLLAALLGTGANWDGLLLAKTALKLYPEDLELKELQHELKEAFRYRSEGYRDAQCKATMNADMVEAIQMGKIYQKKYPWMDQDLYKRTSQTLGEANEAFEGSSCEIRAVTFGTVKLDFPKKGDDVGPLGIFATRDIQQGELVMLDRTVTGVSNVPSSTLQHCDACQGCLVPPFIRPECIVHPTCCSKVAYCSLECYKAAATGYHKVLCGKDFDWMYENISVAKTSGAPSHWKAIIFLRVIAVVLADINHTRVHPLRHPLMARMSANYPPEGKILGQYDAGHQWLYFTNVVAPTQILLQLGVNIFTDTFWTPEVIQTIFWRIEINANMAATELTNRKIHLFNINPNYLFFNHSCQPNISWHGACHDGNVGIDWLMTPEGRILQPGCSGVWCIAARHIKKDEQLTISYAEDPRGDDTAEGGREVKRAWLCKWFDNGCGCPICEEENRVEAVRIKEQASQSSGVVDSQSKMDGVVHN</sequence>